<comment type="caution">
    <text evidence="2">The sequence shown here is derived from an EMBL/GenBank/DDBJ whole genome shotgun (WGS) entry which is preliminary data.</text>
</comment>
<sequence>MAPPTQLFSPKDLPLHVQIDQDGKLRKTKDRQRINLAKDCELLGLLQYDCNVFNPESRDGVVRCYPVQRWFRRCQDKKGSFTVETTAWEDTAAAAVVVTPAAATAAASAATSSPQVVNSVLSPEDKDSLRWKK</sequence>
<dbReference type="AlphaFoldDB" id="A0AAE0P8B4"/>
<reference evidence="2" key="1">
    <citation type="journal article" date="2023" name="Mol. Phylogenet. Evol.">
        <title>Genome-scale phylogeny and comparative genomics of the fungal order Sordariales.</title>
        <authorList>
            <person name="Hensen N."/>
            <person name="Bonometti L."/>
            <person name="Westerberg I."/>
            <person name="Brannstrom I.O."/>
            <person name="Guillou S."/>
            <person name="Cros-Aarteil S."/>
            <person name="Calhoun S."/>
            <person name="Haridas S."/>
            <person name="Kuo A."/>
            <person name="Mondo S."/>
            <person name="Pangilinan J."/>
            <person name="Riley R."/>
            <person name="LaButti K."/>
            <person name="Andreopoulos B."/>
            <person name="Lipzen A."/>
            <person name="Chen C."/>
            <person name="Yan M."/>
            <person name="Daum C."/>
            <person name="Ng V."/>
            <person name="Clum A."/>
            <person name="Steindorff A."/>
            <person name="Ohm R.A."/>
            <person name="Martin F."/>
            <person name="Silar P."/>
            <person name="Natvig D.O."/>
            <person name="Lalanne C."/>
            <person name="Gautier V."/>
            <person name="Ament-Velasquez S.L."/>
            <person name="Kruys A."/>
            <person name="Hutchinson M.I."/>
            <person name="Powell A.J."/>
            <person name="Barry K."/>
            <person name="Miller A.N."/>
            <person name="Grigoriev I.V."/>
            <person name="Debuchy R."/>
            <person name="Gladieux P."/>
            <person name="Hiltunen Thoren M."/>
            <person name="Johannesson H."/>
        </authorList>
    </citation>
    <scope>NUCLEOTIDE SEQUENCE</scope>
    <source>
        <strain evidence="2">CBS 232.78</strain>
    </source>
</reference>
<evidence type="ECO:0000313" key="2">
    <source>
        <dbReference type="EMBL" id="KAK3395221.1"/>
    </source>
</evidence>
<name>A0AAE0P8B4_9PEZI</name>
<proteinExistence type="predicted"/>
<protein>
    <submittedName>
        <fullName evidence="2">Uncharacterized protein</fullName>
    </submittedName>
</protein>
<organism evidence="2 3">
    <name type="scientific">Podospora didyma</name>
    <dbReference type="NCBI Taxonomy" id="330526"/>
    <lineage>
        <taxon>Eukaryota</taxon>
        <taxon>Fungi</taxon>
        <taxon>Dikarya</taxon>
        <taxon>Ascomycota</taxon>
        <taxon>Pezizomycotina</taxon>
        <taxon>Sordariomycetes</taxon>
        <taxon>Sordariomycetidae</taxon>
        <taxon>Sordariales</taxon>
        <taxon>Podosporaceae</taxon>
        <taxon>Podospora</taxon>
    </lineage>
</organism>
<dbReference type="Proteomes" id="UP001285441">
    <property type="component" value="Unassembled WGS sequence"/>
</dbReference>
<feature type="region of interest" description="Disordered" evidence="1">
    <location>
        <begin position="108"/>
        <end position="133"/>
    </location>
</feature>
<dbReference type="GO" id="GO:0042720">
    <property type="term" value="C:mitochondrial inner membrane peptidase complex"/>
    <property type="evidence" value="ECO:0007669"/>
    <property type="project" value="InterPro"/>
</dbReference>
<dbReference type="InterPro" id="IPR024645">
    <property type="entry name" value="Mitochondr_Som1"/>
</dbReference>
<evidence type="ECO:0000313" key="3">
    <source>
        <dbReference type="Proteomes" id="UP001285441"/>
    </source>
</evidence>
<dbReference type="Pfam" id="PF11093">
    <property type="entry name" value="Mitochondr_Som1"/>
    <property type="match status" value="1"/>
</dbReference>
<keyword evidence="3" id="KW-1185">Reference proteome</keyword>
<evidence type="ECO:0000256" key="1">
    <source>
        <dbReference type="SAM" id="MobiDB-lite"/>
    </source>
</evidence>
<feature type="compositionally biased region" description="Basic and acidic residues" evidence="1">
    <location>
        <begin position="123"/>
        <end position="133"/>
    </location>
</feature>
<reference evidence="2" key="2">
    <citation type="submission" date="2023-06" db="EMBL/GenBank/DDBJ databases">
        <authorList>
            <consortium name="Lawrence Berkeley National Laboratory"/>
            <person name="Haridas S."/>
            <person name="Hensen N."/>
            <person name="Bonometti L."/>
            <person name="Westerberg I."/>
            <person name="Brannstrom I.O."/>
            <person name="Guillou S."/>
            <person name="Cros-Aarteil S."/>
            <person name="Calhoun S."/>
            <person name="Kuo A."/>
            <person name="Mondo S."/>
            <person name="Pangilinan J."/>
            <person name="Riley R."/>
            <person name="LaButti K."/>
            <person name="Andreopoulos B."/>
            <person name="Lipzen A."/>
            <person name="Chen C."/>
            <person name="Yanf M."/>
            <person name="Daum C."/>
            <person name="Ng V."/>
            <person name="Clum A."/>
            <person name="Steindorff A."/>
            <person name="Ohm R."/>
            <person name="Martin F."/>
            <person name="Silar P."/>
            <person name="Natvig D."/>
            <person name="Lalanne C."/>
            <person name="Gautier V."/>
            <person name="Ament-velasquez S.L."/>
            <person name="Kruys A."/>
            <person name="Hutchinson M.I."/>
            <person name="Powell A.J."/>
            <person name="Barry K."/>
            <person name="Miller A.N."/>
            <person name="Grigoriev I.V."/>
            <person name="Debuchy R."/>
            <person name="Gladieux P."/>
            <person name="Thoren M.H."/>
            <person name="Johannesson H."/>
        </authorList>
    </citation>
    <scope>NUCLEOTIDE SEQUENCE</scope>
    <source>
        <strain evidence="2">CBS 232.78</strain>
    </source>
</reference>
<gene>
    <name evidence="2" type="ORF">B0H63DRAFT_462835</name>
</gene>
<dbReference type="EMBL" id="JAULSW010000001">
    <property type="protein sequence ID" value="KAK3395221.1"/>
    <property type="molecule type" value="Genomic_DNA"/>
</dbReference>
<accession>A0AAE0P8B4</accession>
<feature type="compositionally biased region" description="Polar residues" evidence="1">
    <location>
        <begin position="112"/>
        <end position="121"/>
    </location>
</feature>